<dbReference type="Pfam" id="PF14691">
    <property type="entry name" value="Fer4_20"/>
    <property type="match status" value="1"/>
</dbReference>
<dbReference type="RefSeq" id="WP_370596555.1">
    <property type="nucleotide sequence ID" value="NZ_JALBUR010000036.1"/>
</dbReference>
<protein>
    <submittedName>
        <fullName evidence="3">FAD-dependent oxidoreductase</fullName>
    </submittedName>
</protein>
<dbReference type="Gene3D" id="1.10.1060.10">
    <property type="entry name" value="Alpha-helical ferredoxin"/>
    <property type="match status" value="1"/>
</dbReference>
<dbReference type="InterPro" id="IPR036188">
    <property type="entry name" value="FAD/NAD-bd_sf"/>
</dbReference>
<dbReference type="InterPro" id="IPR009051">
    <property type="entry name" value="Helical_ferredxn"/>
</dbReference>
<dbReference type="SUPFAM" id="SSF51971">
    <property type="entry name" value="Nucleotide-binding domain"/>
    <property type="match status" value="1"/>
</dbReference>
<dbReference type="GO" id="GO:0051536">
    <property type="term" value="F:iron-sulfur cluster binding"/>
    <property type="evidence" value="ECO:0007669"/>
    <property type="project" value="InterPro"/>
</dbReference>
<dbReference type="PRINTS" id="PR00419">
    <property type="entry name" value="ADXRDTASE"/>
</dbReference>
<feature type="domain" description="Dihydroprymidine dehydrogenase" evidence="2">
    <location>
        <begin position="3"/>
        <end position="97"/>
    </location>
</feature>
<dbReference type="Proteomes" id="UP001286174">
    <property type="component" value="Unassembled WGS sequence"/>
</dbReference>
<evidence type="ECO:0000259" key="1">
    <source>
        <dbReference type="Pfam" id="PF07992"/>
    </source>
</evidence>
<dbReference type="InterPro" id="IPR028261">
    <property type="entry name" value="DPD_II"/>
</dbReference>
<proteinExistence type="predicted"/>
<gene>
    <name evidence="3" type="ORF">MOZ60_09985</name>
</gene>
<organism evidence="3 4">
    <name type="scientific">Grylomicrobium aquisgranensis</name>
    <dbReference type="NCBI Taxonomy" id="2926318"/>
    <lineage>
        <taxon>Bacteria</taxon>
        <taxon>Bacillati</taxon>
        <taxon>Bacillota</taxon>
        <taxon>Erysipelotrichia</taxon>
        <taxon>Erysipelotrichales</taxon>
        <taxon>Erysipelotrichaceae</taxon>
        <taxon>Grylomicrobium</taxon>
    </lineage>
</organism>
<accession>A0AB35U3J9</accession>
<feature type="domain" description="FAD/NAD(P)-binding" evidence="1">
    <location>
        <begin position="109"/>
        <end position="394"/>
    </location>
</feature>
<reference evidence="3 4" key="1">
    <citation type="submission" date="2022-03" db="EMBL/GenBank/DDBJ databases">
        <title>Novel taxa within the pig intestine.</title>
        <authorList>
            <person name="Wylensek D."/>
            <person name="Bishof K."/>
            <person name="Afrizal A."/>
            <person name="Clavel T."/>
        </authorList>
    </citation>
    <scope>NUCLEOTIDE SEQUENCE [LARGE SCALE GENOMIC DNA]</scope>
    <source>
        <strain evidence="3 4">CLA-KB-P133</strain>
    </source>
</reference>
<dbReference type="AlphaFoldDB" id="A0AB35U3J9"/>
<name>A0AB35U3J9_9FIRM</name>
<dbReference type="Gene3D" id="3.50.50.60">
    <property type="entry name" value="FAD/NAD(P)-binding domain"/>
    <property type="match status" value="2"/>
</dbReference>
<dbReference type="PANTHER" id="PTHR42783">
    <property type="entry name" value="GLUTAMATE SYNTHASE [NADPH] SMALL CHAIN"/>
    <property type="match status" value="1"/>
</dbReference>
<dbReference type="Pfam" id="PF07992">
    <property type="entry name" value="Pyr_redox_2"/>
    <property type="match status" value="1"/>
</dbReference>
<comment type="caution">
    <text evidence="3">The sequence shown here is derived from an EMBL/GenBank/DDBJ whole genome shotgun (WGS) entry which is preliminary data.</text>
</comment>
<keyword evidence="4" id="KW-1185">Reference proteome</keyword>
<dbReference type="PANTHER" id="PTHR42783:SF3">
    <property type="entry name" value="GLUTAMATE SYNTHASE [NADPH] SMALL CHAIN-RELATED"/>
    <property type="match status" value="1"/>
</dbReference>
<evidence type="ECO:0000313" key="3">
    <source>
        <dbReference type="EMBL" id="MDX8420413.1"/>
    </source>
</evidence>
<evidence type="ECO:0000313" key="4">
    <source>
        <dbReference type="Proteomes" id="UP001286174"/>
    </source>
</evidence>
<evidence type="ECO:0000259" key="2">
    <source>
        <dbReference type="Pfam" id="PF14691"/>
    </source>
</evidence>
<sequence length="405" mass="44595">MIEEHTKELAAYCLSCPVPRCETGCPVHNHIRDYIKAVKEDDMARAREILYGVNPFPQLTCRLCDYARQCQGHCVRAIRSVPVEIHALEMAISDSGFDETVSGSANCHRIAMIGAGPANLAAAKYLVRRGFHVEVYEALDEIGGAIFSGIPSYRFDKSYLQEIHSDLAKAGVKFHFGTMVGRDVSLEELLKEYDRILAGIGAQSENTYGLQGDGCKAGLSLLYDLNVLHLQEEYHTKYRHAVVWGGGNVAMDCARSLIRLMDDVTVIYRRSEKEMPANHDEIEDAKKEGVKFAFLENIKSLSLDEKGRVTGVHAVKMHLGEPDDSGRARPIETVGSDYEIVCDLVVPAIGQKVDFAPLDGLHTTASHLSDHERVYVCGDAYLGPKTVAAAIHDGIEAAKEIEASF</sequence>
<dbReference type="GO" id="GO:0016491">
    <property type="term" value="F:oxidoreductase activity"/>
    <property type="evidence" value="ECO:0007669"/>
    <property type="project" value="InterPro"/>
</dbReference>
<dbReference type="InterPro" id="IPR023753">
    <property type="entry name" value="FAD/NAD-binding_dom"/>
</dbReference>
<dbReference type="SUPFAM" id="SSF46548">
    <property type="entry name" value="alpha-helical ferredoxin"/>
    <property type="match status" value="1"/>
</dbReference>
<dbReference type="EMBL" id="JALBUR010000036">
    <property type="protein sequence ID" value="MDX8420413.1"/>
    <property type="molecule type" value="Genomic_DNA"/>
</dbReference>